<proteinExistence type="inferred from homology"/>
<feature type="region of interest" description="Disordered" evidence="14">
    <location>
        <begin position="1"/>
        <end position="106"/>
    </location>
</feature>
<feature type="compositionally biased region" description="Low complexity" evidence="14">
    <location>
        <begin position="91"/>
        <end position="102"/>
    </location>
</feature>
<dbReference type="SMART" id="SM00312">
    <property type="entry name" value="PX"/>
    <property type="match status" value="1"/>
</dbReference>
<evidence type="ECO:0000256" key="9">
    <source>
        <dbReference type="ARBA" id="ARBA00022990"/>
    </source>
</evidence>
<comment type="function">
    <text evidence="12">Involved in several stages of intracellular trafficking. Interacts with membranes containing phosphatidylinositol 3-phosphate (PtdIns(3P)) or phosphatidylinositol 3,5-bisphosphate (PtdIns(3,5)P2). Acts in part as component of the retromer membrane-deforming SNX-BAR subcomplex. The SNX-BAR retromer mediates retrograde transport of cargo proteins from endosomes to the trans-Golgi network (TGN) and is involved in endosome-to-plasma membrane transport for cargo protein recycling. The SNX-BAR subcomplex functions to deform the donor membrane into a tubular profile called endosome-to-TGN transport carrier (ETC). Can sense membrane curvature and has in vitro vesicle-to-membrane remodeling activity. Required for retrograde endosome-to-TGN transport of TGN38. Promotes KALRN- and RHOG-dependent but retromer-independent membrane remodeling such as lamellipodium formation; the function is dependent on GEF activity of KALRN.</text>
</comment>
<dbReference type="GO" id="GO:0035091">
    <property type="term" value="F:phosphatidylinositol binding"/>
    <property type="evidence" value="ECO:0007669"/>
    <property type="project" value="InterPro"/>
</dbReference>
<dbReference type="EMBL" id="CAXITT010000016">
    <property type="protein sequence ID" value="CAL1527373.1"/>
    <property type="molecule type" value="Genomic_DNA"/>
</dbReference>
<evidence type="ECO:0000256" key="4">
    <source>
        <dbReference type="ARBA" id="ARBA00020435"/>
    </source>
</evidence>
<reference evidence="16 17" key="1">
    <citation type="submission" date="2024-04" db="EMBL/GenBank/DDBJ databases">
        <authorList>
            <consortium name="Genoscope - CEA"/>
            <person name="William W."/>
        </authorList>
    </citation>
    <scope>NUCLEOTIDE SEQUENCE [LARGE SCALE GENOMIC DNA]</scope>
</reference>
<comment type="subcellular location">
    <subcellularLocation>
        <location evidence="1">Cell projection</location>
    </subcellularLocation>
    <subcellularLocation>
        <location evidence="2">Early endosome membrane</location>
        <topology evidence="2">Peripheral membrane protein</topology>
        <orientation evidence="2">Cytoplasmic side</orientation>
    </subcellularLocation>
</comment>
<dbReference type="GO" id="GO:0034498">
    <property type="term" value="P:early endosome to Golgi transport"/>
    <property type="evidence" value="ECO:0007669"/>
    <property type="project" value="TreeGrafter"/>
</dbReference>
<feature type="coiled-coil region" evidence="13">
    <location>
        <begin position="443"/>
        <end position="477"/>
    </location>
</feature>
<dbReference type="Gene3D" id="1.20.1270.60">
    <property type="entry name" value="Arfaptin homology (AH) domain/BAR domain"/>
    <property type="match status" value="1"/>
</dbReference>
<dbReference type="FunFam" id="1.20.1270.60:FF:000012">
    <property type="entry name" value="Sorting nexin 2"/>
    <property type="match status" value="1"/>
</dbReference>
<accession>A0AAV2H2J0</accession>
<evidence type="ECO:0000259" key="15">
    <source>
        <dbReference type="PROSITE" id="PS50195"/>
    </source>
</evidence>
<dbReference type="PROSITE" id="PS50195">
    <property type="entry name" value="PX"/>
    <property type="match status" value="1"/>
</dbReference>
<dbReference type="CDD" id="cd06859">
    <property type="entry name" value="PX_SNX1_2_like"/>
    <property type="match status" value="1"/>
</dbReference>
<feature type="compositionally biased region" description="Pro residues" evidence="14">
    <location>
        <begin position="1"/>
        <end position="10"/>
    </location>
</feature>
<evidence type="ECO:0000256" key="2">
    <source>
        <dbReference type="ARBA" id="ARBA00004469"/>
    </source>
</evidence>
<feature type="domain" description="PX" evidence="15">
    <location>
        <begin position="139"/>
        <end position="268"/>
    </location>
</feature>
<dbReference type="InterPro" id="IPR001683">
    <property type="entry name" value="PX_dom"/>
</dbReference>
<feature type="compositionally biased region" description="Acidic residues" evidence="14">
    <location>
        <begin position="11"/>
        <end position="24"/>
    </location>
</feature>
<evidence type="ECO:0000256" key="1">
    <source>
        <dbReference type="ARBA" id="ARBA00004316"/>
    </source>
</evidence>
<evidence type="ECO:0000256" key="14">
    <source>
        <dbReference type="SAM" id="MobiDB-lite"/>
    </source>
</evidence>
<organism evidence="16 17">
    <name type="scientific">Lymnaea stagnalis</name>
    <name type="common">Great pond snail</name>
    <name type="synonym">Helix stagnalis</name>
    <dbReference type="NCBI Taxonomy" id="6523"/>
    <lineage>
        <taxon>Eukaryota</taxon>
        <taxon>Metazoa</taxon>
        <taxon>Spiralia</taxon>
        <taxon>Lophotrochozoa</taxon>
        <taxon>Mollusca</taxon>
        <taxon>Gastropoda</taxon>
        <taxon>Heterobranchia</taxon>
        <taxon>Euthyneura</taxon>
        <taxon>Panpulmonata</taxon>
        <taxon>Hygrophila</taxon>
        <taxon>Lymnaeoidea</taxon>
        <taxon>Lymnaeidae</taxon>
        <taxon>Lymnaea</taxon>
    </lineage>
</organism>
<dbReference type="SUPFAM" id="SSF103657">
    <property type="entry name" value="BAR/IMD domain-like"/>
    <property type="match status" value="1"/>
</dbReference>
<evidence type="ECO:0000256" key="5">
    <source>
        <dbReference type="ARBA" id="ARBA00022448"/>
    </source>
</evidence>
<evidence type="ECO:0000256" key="8">
    <source>
        <dbReference type="ARBA" id="ARBA00022927"/>
    </source>
</evidence>
<evidence type="ECO:0000256" key="12">
    <source>
        <dbReference type="ARBA" id="ARBA00045620"/>
    </source>
</evidence>
<dbReference type="GO" id="GO:0005829">
    <property type="term" value="C:cytosol"/>
    <property type="evidence" value="ECO:0007669"/>
    <property type="project" value="GOC"/>
</dbReference>
<feature type="compositionally biased region" description="Basic and acidic residues" evidence="14">
    <location>
        <begin position="25"/>
        <end position="44"/>
    </location>
</feature>
<dbReference type="Pfam" id="PF00787">
    <property type="entry name" value="PX"/>
    <property type="match status" value="1"/>
</dbReference>
<feature type="compositionally biased region" description="Acidic residues" evidence="14">
    <location>
        <begin position="52"/>
        <end position="63"/>
    </location>
</feature>
<dbReference type="GO" id="GO:0031901">
    <property type="term" value="C:early endosome membrane"/>
    <property type="evidence" value="ECO:0007669"/>
    <property type="project" value="UniProtKB-SubCell"/>
</dbReference>
<keyword evidence="10" id="KW-0472">Membrane</keyword>
<dbReference type="PANTHER" id="PTHR10555">
    <property type="entry name" value="SORTING NEXIN"/>
    <property type="match status" value="1"/>
</dbReference>
<keyword evidence="6" id="KW-0597">Phosphoprotein</keyword>
<gene>
    <name evidence="16" type="ORF">GSLYS_00001550001</name>
</gene>
<dbReference type="InterPro" id="IPR036871">
    <property type="entry name" value="PX_dom_sf"/>
</dbReference>
<sequence>MADGVEPPPFDNDEEEVKDDDDLFSDAKEKPSSPETEKSPENHHNGPGLELSPDEEDKDDDDDLFKGGSSEIKLDSDEESQEDNDKKIPDSKPAAPAGASAKEFTPQITVSQAITKTKVAAPSLKSDDLIDSSDDKEVYEIDIKITETLKMGDGMSAYMVYKIISKTTNPAFRRPENAVLRRFSDFLGMHAKLAEKHVPLGIIVPPAPEKSVIGMTKVKMSKEESGSSDFIERRRAALERFLIRTASHPTLASDPDFVQFLEKDGDLPKSTSTSALSGAGVLRLFHKVGESFEKITLKVDESDEVVYYIFLKIVSIHKWFEEKQQQVEALDIQLRKLHTNIETLSQHRRELSLSTASFAKSAAMLGNVEEHTALSRALSQLAETEEKIELLHKEQAEADFFVMAELMKDYVALMGAVKDVFHERIKTYKQWKDAETTLGKKRENKAKLEMQNKSDKISQAQAEITEWEQKVEKGQEDFETISKNIKKEMVRFERLRVSDFKENVIKYLEVLMENQEKLIKYWEMFLPEAKAIA</sequence>
<evidence type="ECO:0000256" key="7">
    <source>
        <dbReference type="ARBA" id="ARBA00022753"/>
    </source>
</evidence>
<keyword evidence="5" id="KW-0813">Transport</keyword>
<dbReference type="AlphaFoldDB" id="A0AAV2H2J0"/>
<keyword evidence="17" id="KW-1185">Reference proteome</keyword>
<evidence type="ECO:0000256" key="11">
    <source>
        <dbReference type="ARBA" id="ARBA00023273"/>
    </source>
</evidence>
<evidence type="ECO:0000313" key="17">
    <source>
        <dbReference type="Proteomes" id="UP001497497"/>
    </source>
</evidence>
<dbReference type="GO" id="GO:0042995">
    <property type="term" value="C:cell projection"/>
    <property type="evidence" value="ECO:0007669"/>
    <property type="project" value="UniProtKB-SubCell"/>
</dbReference>
<keyword evidence="9" id="KW-0007">Acetylation</keyword>
<keyword evidence="11" id="KW-0966">Cell projection</keyword>
<comment type="similarity">
    <text evidence="3">Belongs to the sorting nexin family.</text>
</comment>
<dbReference type="GO" id="GO:0015031">
    <property type="term" value="P:protein transport"/>
    <property type="evidence" value="ECO:0007669"/>
    <property type="project" value="UniProtKB-KW"/>
</dbReference>
<dbReference type="InterPro" id="IPR015404">
    <property type="entry name" value="Vps5_C"/>
</dbReference>
<keyword evidence="13" id="KW-0175">Coiled coil</keyword>
<protein>
    <recommendedName>
        <fullName evidence="4">Sorting nexin-2</fullName>
    </recommendedName>
</protein>
<dbReference type="PANTHER" id="PTHR10555:SF170">
    <property type="entry name" value="FI18122P1"/>
    <property type="match status" value="1"/>
</dbReference>
<dbReference type="Proteomes" id="UP001497497">
    <property type="component" value="Unassembled WGS sequence"/>
</dbReference>
<dbReference type="FunFam" id="3.30.1520.10:FF:000016">
    <property type="entry name" value="Sorting nexin 2"/>
    <property type="match status" value="1"/>
</dbReference>
<comment type="caution">
    <text evidence="16">The sequence shown here is derived from an EMBL/GenBank/DDBJ whole genome shotgun (WGS) entry which is preliminary data.</text>
</comment>
<evidence type="ECO:0000256" key="3">
    <source>
        <dbReference type="ARBA" id="ARBA00010883"/>
    </source>
</evidence>
<evidence type="ECO:0000256" key="6">
    <source>
        <dbReference type="ARBA" id="ARBA00022553"/>
    </source>
</evidence>
<dbReference type="InterPro" id="IPR027267">
    <property type="entry name" value="AH/BAR_dom_sf"/>
</dbReference>
<evidence type="ECO:0000313" key="16">
    <source>
        <dbReference type="EMBL" id="CAL1527373.1"/>
    </source>
</evidence>
<dbReference type="CDD" id="cd07623">
    <property type="entry name" value="BAR_SNX1_2"/>
    <property type="match status" value="1"/>
</dbReference>
<keyword evidence="8" id="KW-0653">Protein transport</keyword>
<evidence type="ECO:0000256" key="13">
    <source>
        <dbReference type="SAM" id="Coils"/>
    </source>
</evidence>
<dbReference type="Gene3D" id="3.30.1520.10">
    <property type="entry name" value="Phox-like domain"/>
    <property type="match status" value="1"/>
</dbReference>
<keyword evidence="7" id="KW-0967">Endosome</keyword>
<evidence type="ECO:0000256" key="10">
    <source>
        <dbReference type="ARBA" id="ARBA00023136"/>
    </source>
</evidence>
<dbReference type="SUPFAM" id="SSF64268">
    <property type="entry name" value="PX domain"/>
    <property type="match status" value="1"/>
</dbReference>
<dbReference type="Pfam" id="PF09325">
    <property type="entry name" value="Vps5"/>
    <property type="match status" value="1"/>
</dbReference>
<name>A0AAV2H2J0_LYMST</name>